<gene>
    <name evidence="1" type="ORF">TSUD_139840</name>
</gene>
<dbReference type="OrthoDB" id="1432442at2759"/>
<protein>
    <submittedName>
        <fullName evidence="1">Uncharacterized protein</fullName>
    </submittedName>
</protein>
<sequence>EINHAGAGGLWAELVSNRGFEAGGENDPSNIYPWTIIGDKSLILVSTDQTSCFERNKNALKMECKVFTFPKDWPENLKF</sequence>
<keyword evidence="2" id="KW-1185">Reference proteome</keyword>
<reference evidence="2" key="1">
    <citation type="journal article" date="2017" name="Front. Plant Sci.">
        <title>Climate Clever Clovers: New Paradigm to Reduce the Environmental Footprint of Ruminants by Breeding Low Methanogenic Forages Utilizing Haplotype Variation.</title>
        <authorList>
            <person name="Kaur P."/>
            <person name="Appels R."/>
            <person name="Bayer P.E."/>
            <person name="Keeble-Gagnere G."/>
            <person name="Wang J."/>
            <person name="Hirakawa H."/>
            <person name="Shirasawa K."/>
            <person name="Vercoe P."/>
            <person name="Stefanova K."/>
            <person name="Durmic Z."/>
            <person name="Nichols P."/>
            <person name="Revell C."/>
            <person name="Isobe S.N."/>
            <person name="Edwards D."/>
            <person name="Erskine W."/>
        </authorList>
    </citation>
    <scope>NUCLEOTIDE SEQUENCE [LARGE SCALE GENOMIC DNA]</scope>
    <source>
        <strain evidence="2">cv. Daliak</strain>
    </source>
</reference>
<dbReference type="AlphaFoldDB" id="A0A2Z6NBH7"/>
<evidence type="ECO:0000313" key="1">
    <source>
        <dbReference type="EMBL" id="GAU41081.1"/>
    </source>
</evidence>
<feature type="non-terminal residue" evidence="1">
    <location>
        <position position="1"/>
    </location>
</feature>
<proteinExistence type="predicted"/>
<name>A0A2Z6NBH7_TRISU</name>
<organism evidence="1 2">
    <name type="scientific">Trifolium subterraneum</name>
    <name type="common">Subterranean clover</name>
    <dbReference type="NCBI Taxonomy" id="3900"/>
    <lineage>
        <taxon>Eukaryota</taxon>
        <taxon>Viridiplantae</taxon>
        <taxon>Streptophyta</taxon>
        <taxon>Embryophyta</taxon>
        <taxon>Tracheophyta</taxon>
        <taxon>Spermatophyta</taxon>
        <taxon>Magnoliopsida</taxon>
        <taxon>eudicotyledons</taxon>
        <taxon>Gunneridae</taxon>
        <taxon>Pentapetalae</taxon>
        <taxon>rosids</taxon>
        <taxon>fabids</taxon>
        <taxon>Fabales</taxon>
        <taxon>Fabaceae</taxon>
        <taxon>Papilionoideae</taxon>
        <taxon>50 kb inversion clade</taxon>
        <taxon>NPAAA clade</taxon>
        <taxon>Hologalegina</taxon>
        <taxon>IRL clade</taxon>
        <taxon>Trifolieae</taxon>
        <taxon>Trifolium</taxon>
    </lineage>
</organism>
<dbReference type="Proteomes" id="UP000242715">
    <property type="component" value="Unassembled WGS sequence"/>
</dbReference>
<evidence type="ECO:0000313" key="2">
    <source>
        <dbReference type="Proteomes" id="UP000242715"/>
    </source>
</evidence>
<dbReference type="GO" id="GO:0046556">
    <property type="term" value="F:alpha-L-arabinofuranosidase activity"/>
    <property type="evidence" value="ECO:0007669"/>
    <property type="project" value="TreeGrafter"/>
</dbReference>
<dbReference type="EMBL" id="DF973844">
    <property type="protein sequence ID" value="GAU41081.1"/>
    <property type="molecule type" value="Genomic_DNA"/>
</dbReference>
<accession>A0A2Z6NBH7</accession>
<dbReference type="PANTHER" id="PTHR31776">
    <property type="entry name" value="ALPHA-L-ARABINOFURANOSIDASE 1"/>
    <property type="match status" value="1"/>
</dbReference>
<dbReference type="PANTHER" id="PTHR31776:SF0">
    <property type="entry name" value="ALPHA-L-ARABINOFURANOSIDASE 1"/>
    <property type="match status" value="1"/>
</dbReference>
<dbReference type="InterPro" id="IPR051563">
    <property type="entry name" value="Glycosyl_Hydrolase_51"/>
</dbReference>